<dbReference type="InterPro" id="IPR005232">
    <property type="entry name" value="LarE"/>
</dbReference>
<feature type="active site" description="Nucleophile and sulfur donor" evidence="1">
    <location>
        <position position="176"/>
    </location>
</feature>
<dbReference type="CDD" id="cd01990">
    <property type="entry name" value="LarE-like"/>
    <property type="match status" value="1"/>
</dbReference>
<dbReference type="InterPro" id="IPR052188">
    <property type="entry name" value="Ni-pincer_cofactor_biosynth"/>
</dbReference>
<dbReference type="AlphaFoldDB" id="A0A975BX26"/>
<evidence type="ECO:0000313" key="3">
    <source>
        <dbReference type="EMBL" id="QTA92709.1"/>
    </source>
</evidence>
<evidence type="ECO:0000259" key="2">
    <source>
        <dbReference type="Pfam" id="PF01171"/>
    </source>
</evidence>
<dbReference type="PANTHER" id="PTHR43169:SF2">
    <property type="entry name" value="NAD_GMP SYNTHASE DOMAIN-CONTAINING PROTEIN"/>
    <property type="match status" value="1"/>
</dbReference>
<dbReference type="SUPFAM" id="SSF52402">
    <property type="entry name" value="Adenine nucleotide alpha hydrolases-like"/>
    <property type="match status" value="1"/>
</dbReference>
<dbReference type="PIRSF" id="PIRSF006661">
    <property type="entry name" value="PP-lp_UCP006661"/>
    <property type="match status" value="1"/>
</dbReference>
<feature type="domain" description="tRNA(Ile)-lysidine/2-thiocytidine synthase N-terminal" evidence="2">
    <location>
        <begin position="21"/>
        <end position="129"/>
    </location>
</feature>
<evidence type="ECO:0000313" key="4">
    <source>
        <dbReference type="Proteomes" id="UP000663722"/>
    </source>
</evidence>
<dbReference type="InterPro" id="IPR014729">
    <property type="entry name" value="Rossmann-like_a/b/a_fold"/>
</dbReference>
<dbReference type="GO" id="GO:0016783">
    <property type="term" value="F:sulfurtransferase activity"/>
    <property type="evidence" value="ECO:0007669"/>
    <property type="project" value="InterPro"/>
</dbReference>
<name>A0A975BX26_9BACT</name>
<sequence length="272" mass="30501">MDSPELKYQNLQNILKALGRVLIAFSGGVDSTLLLKVAKDILGDDVLAVTVSSETTPRCEQQDAICFAKASDAEHLLVKSHEMDLPEFVKNPLDRCYICKKSRFSDLLKLAHEKGFPYVADGENHDDQSDYRPGSRAAQELGIRSPLKAAGLTKAEIRLLSKKLNLPTWDKPAYACLASRIPYHSPITAEKLRQVDEAEEFLRGLGLSPQLRVRHYNDTARIECEPKDIPKIAESTLRSHIVTHFKSLRFKFITLDLEGYHMGSLNPDRSSV</sequence>
<accession>A0A975BX26</accession>
<dbReference type="Pfam" id="PF01171">
    <property type="entry name" value="ATP_bind_3"/>
    <property type="match status" value="1"/>
</dbReference>
<dbReference type="Proteomes" id="UP000663722">
    <property type="component" value="Chromosome"/>
</dbReference>
<dbReference type="Gene3D" id="3.40.50.620">
    <property type="entry name" value="HUPs"/>
    <property type="match status" value="1"/>
</dbReference>
<protein>
    <submittedName>
        <fullName evidence="3">Pyridinium-3,5-bisthiocarboxylic acid mononucleotide synthase</fullName>
    </submittedName>
</protein>
<dbReference type="NCBIfam" id="TIGR00268">
    <property type="entry name" value="ATP-dependent sacrificial sulfur transferase LarE"/>
    <property type="match status" value="1"/>
</dbReference>
<dbReference type="KEGG" id="dmm:dnm_087980"/>
<dbReference type="InterPro" id="IPR011063">
    <property type="entry name" value="TilS/TtcA_N"/>
</dbReference>
<dbReference type="RefSeq" id="WP_207679956.1">
    <property type="nucleotide sequence ID" value="NZ_CP061800.1"/>
</dbReference>
<gene>
    <name evidence="3" type="primary">larE</name>
    <name evidence="3" type="ORF">dnm_087980</name>
</gene>
<keyword evidence="4" id="KW-1185">Reference proteome</keyword>
<proteinExistence type="predicted"/>
<reference evidence="3" key="1">
    <citation type="journal article" date="2021" name="Microb. Physiol.">
        <title>Proteogenomic Insights into the Physiology of Marine, Sulfate-Reducing, Filamentous Desulfonema limicola and Desulfonema magnum.</title>
        <authorList>
            <person name="Schnaars V."/>
            <person name="Wohlbrand L."/>
            <person name="Scheve S."/>
            <person name="Hinrichs C."/>
            <person name="Reinhardt R."/>
            <person name="Rabus R."/>
        </authorList>
    </citation>
    <scope>NUCLEOTIDE SEQUENCE</scope>
    <source>
        <strain evidence="3">4be13</strain>
    </source>
</reference>
<organism evidence="3 4">
    <name type="scientific">Desulfonema magnum</name>
    <dbReference type="NCBI Taxonomy" id="45655"/>
    <lineage>
        <taxon>Bacteria</taxon>
        <taxon>Pseudomonadati</taxon>
        <taxon>Thermodesulfobacteriota</taxon>
        <taxon>Desulfobacteria</taxon>
        <taxon>Desulfobacterales</taxon>
        <taxon>Desulfococcaceae</taxon>
        <taxon>Desulfonema</taxon>
    </lineage>
</organism>
<dbReference type="EMBL" id="CP061800">
    <property type="protein sequence ID" value="QTA92709.1"/>
    <property type="molecule type" value="Genomic_DNA"/>
</dbReference>
<evidence type="ECO:0000256" key="1">
    <source>
        <dbReference type="PIRSR" id="PIRSR006661-1"/>
    </source>
</evidence>
<dbReference type="PANTHER" id="PTHR43169">
    <property type="entry name" value="EXSB FAMILY PROTEIN"/>
    <property type="match status" value="1"/>
</dbReference>